<gene>
    <name evidence="1" type="ORF">JR050_04550</name>
</gene>
<evidence type="ECO:0000313" key="1">
    <source>
        <dbReference type="EMBL" id="MBM6616949.1"/>
    </source>
</evidence>
<dbReference type="RefSeq" id="WP_204202339.1">
    <property type="nucleotide sequence ID" value="NZ_JAFELM010000017.1"/>
</dbReference>
<proteinExistence type="predicted"/>
<protein>
    <submittedName>
        <fullName evidence="1">Uncharacterized protein</fullName>
    </submittedName>
</protein>
<evidence type="ECO:0000313" key="2">
    <source>
        <dbReference type="Proteomes" id="UP001518925"/>
    </source>
</evidence>
<sequence length="173" mass="20405">MGCECNNFDVIELQRNDISKRIKETKTLKKKLKLLAKHPNGEDQLYECDKCEQLWQGSYAWNFGNGEYLFKVPKVDTEKWHVEQFVAPDEILIYLAIMDRFLTENRFEVSEEFCKKDHCINKAVKGLNFCLKHHIKSLQNIGTLPQTPSGKLFETYEKIFKKYQAIFEQIIMS</sequence>
<comment type="caution">
    <text evidence="1">The sequence shown here is derived from an EMBL/GenBank/DDBJ whole genome shotgun (WGS) entry which is preliminary data.</text>
</comment>
<name>A0ABS2DES8_9BACI</name>
<dbReference type="Proteomes" id="UP001518925">
    <property type="component" value="Unassembled WGS sequence"/>
</dbReference>
<keyword evidence="2" id="KW-1185">Reference proteome</keyword>
<reference evidence="1 2" key="1">
    <citation type="submission" date="2021-02" db="EMBL/GenBank/DDBJ databases">
        <title>Bacillus sp. RD4P76, an endophyte from a halophyte.</title>
        <authorList>
            <person name="Sun J.-Q."/>
        </authorList>
    </citation>
    <scope>NUCLEOTIDE SEQUENCE [LARGE SCALE GENOMIC DNA]</scope>
    <source>
        <strain evidence="1 2">RD4P76</strain>
    </source>
</reference>
<organism evidence="1 2">
    <name type="scientific">Bacillus suaedaesalsae</name>
    <dbReference type="NCBI Taxonomy" id="2810349"/>
    <lineage>
        <taxon>Bacteria</taxon>
        <taxon>Bacillati</taxon>
        <taxon>Bacillota</taxon>
        <taxon>Bacilli</taxon>
        <taxon>Bacillales</taxon>
        <taxon>Bacillaceae</taxon>
        <taxon>Bacillus</taxon>
    </lineage>
</organism>
<dbReference type="EMBL" id="JAFELM010000017">
    <property type="protein sequence ID" value="MBM6616949.1"/>
    <property type="molecule type" value="Genomic_DNA"/>
</dbReference>
<accession>A0ABS2DES8</accession>